<dbReference type="RefSeq" id="XP_037166042.1">
    <property type="nucleotide sequence ID" value="XM_037306918.1"/>
</dbReference>
<name>A0A8H6L5X9_9LECA</name>
<organism evidence="1 2">
    <name type="scientific">Letharia columbiana</name>
    <dbReference type="NCBI Taxonomy" id="112416"/>
    <lineage>
        <taxon>Eukaryota</taxon>
        <taxon>Fungi</taxon>
        <taxon>Dikarya</taxon>
        <taxon>Ascomycota</taxon>
        <taxon>Pezizomycotina</taxon>
        <taxon>Lecanoromycetes</taxon>
        <taxon>OSLEUM clade</taxon>
        <taxon>Lecanoromycetidae</taxon>
        <taxon>Lecanorales</taxon>
        <taxon>Lecanorineae</taxon>
        <taxon>Parmeliaceae</taxon>
        <taxon>Letharia</taxon>
    </lineage>
</organism>
<gene>
    <name evidence="1" type="ORF">HO173_005000</name>
</gene>
<accession>A0A8H6L5X9</accession>
<dbReference type="GeneID" id="59286664"/>
<dbReference type="Proteomes" id="UP000578531">
    <property type="component" value="Unassembled WGS sequence"/>
</dbReference>
<dbReference type="AlphaFoldDB" id="A0A8H6L5X9"/>
<sequence length="104" mass="10933">MIDTHTETAVVVVAIRYATSSDGVERVEAIGGIVSREGEARILSGSGGVVIRSQRVDSGVAVTVDCIGSSEVANTVVTVIAVVRMDWVFEVSSDVQVEKVLRGE</sequence>
<keyword evidence="2" id="KW-1185">Reference proteome</keyword>
<evidence type="ECO:0000313" key="2">
    <source>
        <dbReference type="Proteomes" id="UP000578531"/>
    </source>
</evidence>
<proteinExistence type="predicted"/>
<dbReference type="EMBL" id="JACCJC010000017">
    <property type="protein sequence ID" value="KAF6236709.1"/>
    <property type="molecule type" value="Genomic_DNA"/>
</dbReference>
<protein>
    <submittedName>
        <fullName evidence="1">Uncharacterized protein</fullName>
    </submittedName>
</protein>
<reference evidence="1 2" key="1">
    <citation type="journal article" date="2020" name="Genomics">
        <title>Complete, high-quality genomes from long-read metagenomic sequencing of two wolf lichen thalli reveals enigmatic genome architecture.</title>
        <authorList>
            <person name="McKenzie S.K."/>
            <person name="Walston R.F."/>
            <person name="Allen J.L."/>
        </authorList>
    </citation>
    <scope>NUCLEOTIDE SEQUENCE [LARGE SCALE GENOMIC DNA]</scope>
    <source>
        <strain evidence="1">WasteWater2</strain>
    </source>
</reference>
<comment type="caution">
    <text evidence="1">The sequence shown here is derived from an EMBL/GenBank/DDBJ whole genome shotgun (WGS) entry which is preliminary data.</text>
</comment>
<evidence type="ECO:0000313" key="1">
    <source>
        <dbReference type="EMBL" id="KAF6236709.1"/>
    </source>
</evidence>